<evidence type="ECO:0000313" key="10">
    <source>
        <dbReference type="EMBL" id="TYP65353.1"/>
    </source>
</evidence>
<evidence type="ECO:0000256" key="8">
    <source>
        <dbReference type="ARBA" id="ARBA00048679"/>
    </source>
</evidence>
<evidence type="ECO:0000256" key="7">
    <source>
        <dbReference type="ARBA" id="ARBA00047899"/>
    </source>
</evidence>
<name>A0A5S5BI23_STUST</name>
<dbReference type="AlphaFoldDB" id="A0A5S5BI23"/>
<dbReference type="SUPFAM" id="SSF56112">
    <property type="entry name" value="Protein kinase-like (PK-like)"/>
    <property type="match status" value="1"/>
</dbReference>
<dbReference type="Gene3D" id="1.10.510.10">
    <property type="entry name" value="Transferase(Phosphotransferase) domain 1"/>
    <property type="match status" value="1"/>
</dbReference>
<dbReference type="Pfam" id="PF00069">
    <property type="entry name" value="Pkinase"/>
    <property type="match status" value="1"/>
</dbReference>
<dbReference type="InterPro" id="IPR011009">
    <property type="entry name" value="Kinase-like_dom_sf"/>
</dbReference>
<keyword evidence="4" id="KW-0547">Nucleotide-binding</keyword>
<dbReference type="PANTHER" id="PTHR43895:SF32">
    <property type="entry name" value="SERINE_THREONINE-PROTEIN KINASE CHK1"/>
    <property type="match status" value="1"/>
</dbReference>
<sequence>MLIDSSEDVKKKDFFEITGITLLEGRYRLQQEVTGGKSSTSFFGKDEATGLEVFVKLCIFPRSGLERARFKNEIAFLKRNNFYNMIIKKTPIYLSDGELFDGRIIYLVTERVHGTLLSDWFNQRDRVRSLKERLLIAYRVFGATEHFDMQTIHRDLHVGNIILLDAEVDLYSDIPDFKTIVLDWGQSFSRAFYEYSESDDDDMVIIHQGIGKEVTNSFYNLPPETFIDWEKSGSEYAKYDSWAMGLLLYKLVTGKDLFTFKNIGEYASSIKRIDSVVSMACAEVFREAAEAGLILCAILRRLMCTRPSERMRIMDARFALWFILVEDFMPTDPQEISNFLESPAYFEGRVWKHFKVEQDNEG</sequence>
<evidence type="ECO:0000256" key="3">
    <source>
        <dbReference type="ARBA" id="ARBA00022679"/>
    </source>
</evidence>
<keyword evidence="6" id="KW-0067">ATP-binding</keyword>
<evidence type="ECO:0000259" key="9">
    <source>
        <dbReference type="PROSITE" id="PS50011"/>
    </source>
</evidence>
<evidence type="ECO:0000256" key="4">
    <source>
        <dbReference type="ARBA" id="ARBA00022741"/>
    </source>
</evidence>
<dbReference type="GO" id="GO:0007165">
    <property type="term" value="P:signal transduction"/>
    <property type="evidence" value="ECO:0007669"/>
    <property type="project" value="TreeGrafter"/>
</dbReference>
<dbReference type="GO" id="GO:0004674">
    <property type="term" value="F:protein serine/threonine kinase activity"/>
    <property type="evidence" value="ECO:0007669"/>
    <property type="project" value="UniProtKB-KW"/>
</dbReference>
<dbReference type="InterPro" id="IPR000719">
    <property type="entry name" value="Prot_kinase_dom"/>
</dbReference>
<evidence type="ECO:0000256" key="6">
    <source>
        <dbReference type="ARBA" id="ARBA00022840"/>
    </source>
</evidence>
<protein>
    <recommendedName>
        <fullName evidence="1">non-specific serine/threonine protein kinase</fullName>
        <ecNumber evidence="1">2.7.11.1</ecNumber>
    </recommendedName>
</protein>
<dbReference type="RefSeq" id="WP_148924762.1">
    <property type="nucleotide sequence ID" value="NZ_VNHQ01000012.1"/>
</dbReference>
<dbReference type="Proteomes" id="UP000324282">
    <property type="component" value="Unassembled WGS sequence"/>
</dbReference>
<keyword evidence="2 10" id="KW-0723">Serine/threonine-protein kinase</keyword>
<dbReference type="EC" id="2.7.11.1" evidence="1"/>
<accession>A0A5S5BI23</accession>
<evidence type="ECO:0000256" key="5">
    <source>
        <dbReference type="ARBA" id="ARBA00022777"/>
    </source>
</evidence>
<comment type="catalytic activity">
    <reaction evidence="7">
        <text>L-threonyl-[protein] + ATP = O-phospho-L-threonyl-[protein] + ADP + H(+)</text>
        <dbReference type="Rhea" id="RHEA:46608"/>
        <dbReference type="Rhea" id="RHEA-COMP:11060"/>
        <dbReference type="Rhea" id="RHEA-COMP:11605"/>
        <dbReference type="ChEBI" id="CHEBI:15378"/>
        <dbReference type="ChEBI" id="CHEBI:30013"/>
        <dbReference type="ChEBI" id="CHEBI:30616"/>
        <dbReference type="ChEBI" id="CHEBI:61977"/>
        <dbReference type="ChEBI" id="CHEBI:456216"/>
        <dbReference type="EC" id="2.7.11.1"/>
    </reaction>
</comment>
<organism evidence="10 11">
    <name type="scientific">Stutzerimonas stutzeri</name>
    <name type="common">Pseudomonas stutzeri</name>
    <dbReference type="NCBI Taxonomy" id="316"/>
    <lineage>
        <taxon>Bacteria</taxon>
        <taxon>Pseudomonadati</taxon>
        <taxon>Pseudomonadota</taxon>
        <taxon>Gammaproteobacteria</taxon>
        <taxon>Pseudomonadales</taxon>
        <taxon>Pseudomonadaceae</taxon>
        <taxon>Stutzerimonas</taxon>
    </lineage>
</organism>
<evidence type="ECO:0000313" key="11">
    <source>
        <dbReference type="Proteomes" id="UP000324282"/>
    </source>
</evidence>
<dbReference type="SMART" id="SM00220">
    <property type="entry name" value="S_TKc"/>
    <property type="match status" value="1"/>
</dbReference>
<keyword evidence="3" id="KW-0808">Transferase</keyword>
<dbReference type="EMBL" id="VNHQ01000012">
    <property type="protein sequence ID" value="TYP65353.1"/>
    <property type="molecule type" value="Genomic_DNA"/>
</dbReference>
<evidence type="ECO:0000256" key="2">
    <source>
        <dbReference type="ARBA" id="ARBA00022527"/>
    </source>
</evidence>
<feature type="domain" description="Protein kinase" evidence="9">
    <location>
        <begin position="27"/>
        <end position="322"/>
    </location>
</feature>
<dbReference type="PROSITE" id="PS50011">
    <property type="entry name" value="PROTEIN_KINASE_DOM"/>
    <property type="match status" value="1"/>
</dbReference>
<reference evidence="10 11" key="1">
    <citation type="submission" date="2019-07" db="EMBL/GenBank/DDBJ databases">
        <title>Deep subsurface shale carbon reservoir microbial communities from Ohio and West Virginia, USA.</title>
        <authorList>
            <person name="Wrighton K."/>
        </authorList>
    </citation>
    <scope>NUCLEOTIDE SEQUENCE [LARGE SCALE GENOMIC DNA]</scope>
    <source>
        <strain evidence="10 11">NP_8Ht</strain>
    </source>
</reference>
<comment type="catalytic activity">
    <reaction evidence="8">
        <text>L-seryl-[protein] + ATP = O-phospho-L-seryl-[protein] + ADP + H(+)</text>
        <dbReference type="Rhea" id="RHEA:17989"/>
        <dbReference type="Rhea" id="RHEA-COMP:9863"/>
        <dbReference type="Rhea" id="RHEA-COMP:11604"/>
        <dbReference type="ChEBI" id="CHEBI:15378"/>
        <dbReference type="ChEBI" id="CHEBI:29999"/>
        <dbReference type="ChEBI" id="CHEBI:30616"/>
        <dbReference type="ChEBI" id="CHEBI:83421"/>
        <dbReference type="ChEBI" id="CHEBI:456216"/>
        <dbReference type="EC" id="2.7.11.1"/>
    </reaction>
</comment>
<gene>
    <name evidence="10" type="ORF">A9A72_122481</name>
</gene>
<comment type="caution">
    <text evidence="10">The sequence shown here is derived from an EMBL/GenBank/DDBJ whole genome shotgun (WGS) entry which is preliminary data.</text>
</comment>
<dbReference type="GO" id="GO:0005524">
    <property type="term" value="F:ATP binding"/>
    <property type="evidence" value="ECO:0007669"/>
    <property type="project" value="UniProtKB-KW"/>
</dbReference>
<dbReference type="OrthoDB" id="9791419at2"/>
<proteinExistence type="predicted"/>
<keyword evidence="5 10" id="KW-0418">Kinase</keyword>
<evidence type="ECO:0000256" key="1">
    <source>
        <dbReference type="ARBA" id="ARBA00012513"/>
    </source>
</evidence>
<dbReference type="PANTHER" id="PTHR43895">
    <property type="entry name" value="CALCIUM/CALMODULIN-DEPENDENT PROTEIN KINASE KINASE-RELATED"/>
    <property type="match status" value="1"/>
</dbReference>